<dbReference type="Pfam" id="PF00583">
    <property type="entry name" value="Acetyltransf_1"/>
    <property type="match status" value="1"/>
</dbReference>
<dbReference type="Proteomes" id="UP000002875">
    <property type="component" value="Chromosome"/>
</dbReference>
<name>A0ABM5N5M5_EMTOG</name>
<organism evidence="2 3">
    <name type="scientific">Emticicia oligotrophica (strain DSM 17448 / CIP 109782 / MTCC 6937 / GPTSA100-15)</name>
    <dbReference type="NCBI Taxonomy" id="929562"/>
    <lineage>
        <taxon>Bacteria</taxon>
        <taxon>Pseudomonadati</taxon>
        <taxon>Bacteroidota</taxon>
        <taxon>Cytophagia</taxon>
        <taxon>Cytophagales</taxon>
        <taxon>Leadbetterellaceae</taxon>
        <taxon>Emticicia</taxon>
    </lineage>
</organism>
<dbReference type="EMBL" id="CP002961">
    <property type="protein sequence ID" value="AFK04833.1"/>
    <property type="molecule type" value="Genomic_DNA"/>
</dbReference>
<keyword evidence="3" id="KW-1185">Reference proteome</keyword>
<sequence>MDIFFRKATQKDADLTFEIEQDAYKEYSEELYSTEIESHRKYFDSAFIQMVEYKNQTIGYLEVEEKNHSFEIINIQIQKDFQNLGLGSRILKKVIEEGEQKSKGIELQVLKNNPKAKRFYENSGFQVYFETEFEYKMKFSHANRILRNKVD</sequence>
<dbReference type="SUPFAM" id="SSF55729">
    <property type="entry name" value="Acyl-CoA N-acyltransferases (Nat)"/>
    <property type="match status" value="1"/>
</dbReference>
<accession>A0ABM5N5M5</accession>
<evidence type="ECO:0000313" key="3">
    <source>
        <dbReference type="Proteomes" id="UP000002875"/>
    </source>
</evidence>
<dbReference type="InterPro" id="IPR016181">
    <property type="entry name" value="Acyl_CoA_acyltransferase"/>
</dbReference>
<dbReference type="PANTHER" id="PTHR43617">
    <property type="entry name" value="L-AMINO ACID N-ACETYLTRANSFERASE"/>
    <property type="match status" value="1"/>
</dbReference>
<dbReference type="PROSITE" id="PS51186">
    <property type="entry name" value="GNAT"/>
    <property type="match status" value="1"/>
</dbReference>
<feature type="domain" description="N-acetyltransferase" evidence="1">
    <location>
        <begin position="3"/>
        <end position="142"/>
    </location>
</feature>
<reference evidence="2 3" key="1">
    <citation type="submission" date="2011-07" db="EMBL/GenBank/DDBJ databases">
        <title>The complete genome of chromosome of Emticicia oligotrophica DSM 17448.</title>
        <authorList>
            <consortium name="US DOE Joint Genome Institute (JGI-PGF)"/>
            <person name="Lucas S."/>
            <person name="Han J."/>
            <person name="Lapidus A."/>
            <person name="Bruce D."/>
            <person name="Goodwin L."/>
            <person name="Pitluck S."/>
            <person name="Peters L."/>
            <person name="Kyrpides N."/>
            <person name="Mavromatis K."/>
            <person name="Ivanova N."/>
            <person name="Ovchinnikova G."/>
            <person name="Teshima H."/>
            <person name="Detter J.C."/>
            <person name="Tapia R."/>
            <person name="Han C."/>
            <person name="Land M."/>
            <person name="Hauser L."/>
            <person name="Markowitz V."/>
            <person name="Cheng J.-F."/>
            <person name="Hugenholtz P."/>
            <person name="Woyke T."/>
            <person name="Wu D."/>
            <person name="Tindall B."/>
            <person name="Pomrenke H."/>
            <person name="Brambilla E."/>
            <person name="Klenk H.-P."/>
            <person name="Eisen J.A."/>
        </authorList>
    </citation>
    <scope>NUCLEOTIDE SEQUENCE [LARGE SCALE GENOMIC DNA]</scope>
    <source>
        <strain evidence="2 3">DSM 17448</strain>
    </source>
</reference>
<evidence type="ECO:0000313" key="2">
    <source>
        <dbReference type="EMBL" id="AFK04833.1"/>
    </source>
</evidence>
<dbReference type="Gene3D" id="3.40.630.30">
    <property type="match status" value="1"/>
</dbReference>
<dbReference type="RefSeq" id="WP_015030522.1">
    <property type="nucleotide sequence ID" value="NC_018748.1"/>
</dbReference>
<dbReference type="InterPro" id="IPR050276">
    <property type="entry name" value="MshD_Acetyltransferase"/>
</dbReference>
<dbReference type="PANTHER" id="PTHR43617:SF33">
    <property type="entry name" value="SPORE COAT POLYSACCHARIDE BIOSYNTHESIS PROTEIN SPSD"/>
    <property type="match status" value="1"/>
</dbReference>
<protein>
    <submittedName>
        <fullName evidence="2">GCN5-related N-acetyltransferase</fullName>
    </submittedName>
</protein>
<proteinExistence type="predicted"/>
<evidence type="ECO:0000259" key="1">
    <source>
        <dbReference type="PROSITE" id="PS51186"/>
    </source>
</evidence>
<dbReference type="CDD" id="cd04301">
    <property type="entry name" value="NAT_SF"/>
    <property type="match status" value="1"/>
</dbReference>
<gene>
    <name evidence="2" type="ordered locus">Emtol_3707</name>
</gene>
<dbReference type="InterPro" id="IPR000182">
    <property type="entry name" value="GNAT_dom"/>
</dbReference>